<dbReference type="HOGENOM" id="CLU_3298599_0_0_6"/>
<reference evidence="1 2" key="1">
    <citation type="journal article" date="2003" name="Genome Res.">
        <title>Comparative genome analysis of Vibrio vulnificus, a marine pathogen.</title>
        <authorList>
            <person name="Chen C.Y."/>
            <person name="Wu K.M."/>
            <person name="Chang Y.C."/>
            <person name="Chang C.H."/>
            <person name="Tsai H.C."/>
            <person name="Liao T.L."/>
            <person name="Liu Y.M."/>
            <person name="Chen H.J."/>
            <person name="Shen A.B."/>
            <person name="Li J.C."/>
            <person name="Su T.L."/>
            <person name="Shao C.P."/>
            <person name="Lee C.T."/>
            <person name="Hor L.I."/>
            <person name="Tsai S.F."/>
        </authorList>
    </citation>
    <scope>NUCLEOTIDE SEQUENCE [LARGE SCALE GENOMIC DNA]</scope>
    <source>
        <strain evidence="1 2">YJ016</strain>
    </source>
</reference>
<evidence type="ECO:0000313" key="1">
    <source>
        <dbReference type="EMBL" id="BAC95357.1"/>
    </source>
</evidence>
<accession>Q7MIC4</accession>
<gene>
    <name evidence="1" type="ordered locus">VV2593</name>
</gene>
<protein>
    <submittedName>
        <fullName evidence="1">Uncharacterized protein</fullName>
    </submittedName>
</protein>
<dbReference type="AlphaFoldDB" id="Q7MIC4"/>
<evidence type="ECO:0000313" key="2">
    <source>
        <dbReference type="Proteomes" id="UP000002675"/>
    </source>
</evidence>
<proteinExistence type="predicted"/>
<name>Q7MIC4_VIBVY</name>
<organism evidence="1 2">
    <name type="scientific">Vibrio vulnificus (strain YJ016)</name>
    <dbReference type="NCBI Taxonomy" id="196600"/>
    <lineage>
        <taxon>Bacteria</taxon>
        <taxon>Pseudomonadati</taxon>
        <taxon>Pseudomonadota</taxon>
        <taxon>Gammaproteobacteria</taxon>
        <taxon>Vibrionales</taxon>
        <taxon>Vibrionaceae</taxon>
        <taxon>Vibrio</taxon>
    </lineage>
</organism>
<dbReference type="KEGG" id="vvy:VV2593"/>
<dbReference type="EMBL" id="BA000037">
    <property type="protein sequence ID" value="BAC95357.1"/>
    <property type="molecule type" value="Genomic_DNA"/>
</dbReference>
<sequence length="40" mass="4466">MAIADHLQFAPSFKDTFGVAKHLPSNVIRDRLLLMERGVA</sequence>
<dbReference type="Proteomes" id="UP000002675">
    <property type="component" value="Chromosome I"/>
</dbReference>